<keyword evidence="2" id="KW-1185">Reference proteome</keyword>
<name>A0AC61R8P3_9FIRM</name>
<accession>A0AC61R8P3</accession>
<proteinExistence type="predicted"/>
<comment type="caution">
    <text evidence="1">The sequence shown here is derived from an EMBL/GenBank/DDBJ whole genome shotgun (WGS) entry which is preliminary data.</text>
</comment>
<sequence length="506" mass="57167">MDSCRKPSRPRRVPCWSKPMKRVTIAVDQSTTTTKVYLIDETGGLVDESSKAHRKYYPQPGWVEHDPVEIWDNVKTCVRDLMDRHRNEVAVDSICLTNQRETVVAWDREGMPFYRAIVWQCARSNALCKAMIRQGHEPMVVAKTGLKIDPYFSATKMKWIVDHVDCDTDCLHFGTMDSWLLYKLTKGAIHATDHTNASRTLLYNVSTNAWDDELCALFGIDRQWLPEIRCSDEVFGMSDVDGILADPVPIRGVMGDSQAAFFAQRCTNEYDMKMTLGTGSSIMMNVSTLQPQINGLVNVLAYCLKDERAYGVEGIVNCNGESLNWACEDMDWFESYGELDDALFERKTEVLFVPALTGLSIPYWNPMAKGMFVGVDRQSEPRDFLLGVIRGVVCQLCDALACFEPTSKPIHVDGGLSKNPHIMQLLADLSGRIIEVSHHPDLSAMGAWLASSKKKDFARETIVFEPKMALPVREAWLARYHRAIDCALMMANVKKGEREPWNENTI</sequence>
<evidence type="ECO:0000313" key="1">
    <source>
        <dbReference type="EMBL" id="TGY66368.1"/>
    </source>
</evidence>
<dbReference type="EMBL" id="SRYG01000007">
    <property type="protein sequence ID" value="TGY66368.1"/>
    <property type="molecule type" value="Genomic_DNA"/>
</dbReference>
<gene>
    <name evidence="1" type="ORF">E5336_04730</name>
</gene>
<keyword evidence="1" id="KW-0418">Kinase</keyword>
<organism evidence="1 2">
    <name type="scientific">Dubosiella muris</name>
    <dbReference type="NCBI Taxonomy" id="3038133"/>
    <lineage>
        <taxon>Bacteria</taxon>
        <taxon>Bacillati</taxon>
        <taxon>Bacillota</taxon>
        <taxon>Erysipelotrichia</taxon>
        <taxon>Erysipelotrichales</taxon>
        <taxon>Erysipelotrichaceae</taxon>
        <taxon>Dubosiella</taxon>
    </lineage>
</organism>
<dbReference type="Proteomes" id="UP000308836">
    <property type="component" value="Unassembled WGS sequence"/>
</dbReference>
<reference evidence="1" key="1">
    <citation type="submission" date="2019-04" db="EMBL/GenBank/DDBJ databases">
        <title>Microbes associate with the intestines of laboratory mice.</title>
        <authorList>
            <person name="Navarre W."/>
            <person name="Wong E."/>
            <person name="Huang K."/>
            <person name="Tropini C."/>
            <person name="Ng K."/>
            <person name="Yu B."/>
        </authorList>
    </citation>
    <scope>NUCLEOTIDE SEQUENCE</scope>
    <source>
        <strain evidence="1">NM09_H32</strain>
    </source>
</reference>
<keyword evidence="1" id="KW-0808">Transferase</keyword>
<evidence type="ECO:0000313" key="2">
    <source>
        <dbReference type="Proteomes" id="UP000308836"/>
    </source>
</evidence>
<protein>
    <submittedName>
        <fullName evidence="1">Glycerol kinase</fullName>
    </submittedName>
</protein>